<feature type="domain" description="Glycosyltransferase RgtA/B/C/D-like" evidence="9">
    <location>
        <begin position="48"/>
        <end position="209"/>
    </location>
</feature>
<dbReference type="InterPro" id="IPR038731">
    <property type="entry name" value="RgtA/B/C-like"/>
</dbReference>
<keyword evidence="6 8" id="KW-1133">Transmembrane helix</keyword>
<evidence type="ECO:0000259" key="9">
    <source>
        <dbReference type="Pfam" id="PF13231"/>
    </source>
</evidence>
<keyword evidence="2" id="KW-1003">Cell membrane</keyword>
<feature type="transmembrane region" description="Helical" evidence="8">
    <location>
        <begin position="327"/>
        <end position="346"/>
    </location>
</feature>
<dbReference type="Pfam" id="PF13231">
    <property type="entry name" value="PMT_2"/>
    <property type="match status" value="1"/>
</dbReference>
<evidence type="ECO:0000256" key="1">
    <source>
        <dbReference type="ARBA" id="ARBA00004651"/>
    </source>
</evidence>
<feature type="transmembrane region" description="Helical" evidence="8">
    <location>
        <begin position="299"/>
        <end position="320"/>
    </location>
</feature>
<evidence type="ECO:0000256" key="8">
    <source>
        <dbReference type="SAM" id="Phobius"/>
    </source>
</evidence>
<feature type="transmembrane region" description="Helical" evidence="8">
    <location>
        <begin position="99"/>
        <end position="118"/>
    </location>
</feature>
<dbReference type="STRING" id="497964.CfE428DRAFT_2103"/>
<dbReference type="Proteomes" id="UP000005824">
    <property type="component" value="Unassembled WGS sequence"/>
</dbReference>
<keyword evidence="7 8" id="KW-0472">Membrane</keyword>
<dbReference type="InParanoid" id="B4CZL5"/>
<gene>
    <name evidence="10" type="ORF">CfE428DRAFT_2103</name>
</gene>
<dbReference type="eggNOG" id="COG1807">
    <property type="taxonomic scope" value="Bacteria"/>
</dbReference>
<proteinExistence type="predicted"/>
<dbReference type="GO" id="GO:0009103">
    <property type="term" value="P:lipopolysaccharide biosynthetic process"/>
    <property type="evidence" value="ECO:0007669"/>
    <property type="project" value="UniProtKB-ARBA"/>
</dbReference>
<dbReference type="GO" id="GO:0005886">
    <property type="term" value="C:plasma membrane"/>
    <property type="evidence" value="ECO:0007669"/>
    <property type="project" value="UniProtKB-SubCell"/>
</dbReference>
<keyword evidence="5 8" id="KW-0812">Transmembrane</keyword>
<name>B4CZL5_9BACT</name>
<feature type="transmembrane region" description="Helical" evidence="8">
    <location>
        <begin position="191"/>
        <end position="211"/>
    </location>
</feature>
<comment type="subcellular location">
    <subcellularLocation>
        <location evidence="1">Cell membrane</location>
        <topology evidence="1">Multi-pass membrane protein</topology>
    </subcellularLocation>
</comment>
<dbReference type="PANTHER" id="PTHR33908:SF11">
    <property type="entry name" value="MEMBRANE PROTEIN"/>
    <property type="match status" value="1"/>
</dbReference>
<keyword evidence="3" id="KW-0328">Glycosyltransferase</keyword>
<feature type="transmembrane region" description="Helical" evidence="8">
    <location>
        <begin position="276"/>
        <end position="293"/>
    </location>
</feature>
<dbReference type="PANTHER" id="PTHR33908">
    <property type="entry name" value="MANNOSYLTRANSFERASE YKCB-RELATED"/>
    <property type="match status" value="1"/>
</dbReference>
<evidence type="ECO:0000313" key="10">
    <source>
        <dbReference type="EMBL" id="EDY20179.1"/>
    </source>
</evidence>
<sequence length="576" mass="65465">MNPRRFLFLFLGVLTVFRLVYITQVELFPDEAYYLQWSEHLDLSYFSKGPGIALALWLSTHIFGPTVFGIRVFSPLLALGTSLLMFSFARRLYGETVAVWTVLMLSCAPILEVGSLVMTIDPLSLFFWMAALYTFWLALEKSPAFSVWWPATGALIGLGFLAKYTNAMQLLSILLLLVFTPKYRRVLRRPGFYAMLGVFLVFTAPVIIWNAQHAWITLLHLRARGGLDEPRRFNPMGFLEYFGAHLLVYSPIIFGAMVAALVWAWKKSRSHFKPRFLLAFALPLYVMYFGLAFKKAGEPNWTAPATLSLAILAVVFWLELMRQKKWAASLAVVGLILGGLECVATLDTDVIRRAGLAFSYDRDPSTRARGWQTASERIQEIRDAYEAEHGPVFLIANKYGTAASVGYYLPHPRREFPDHPPIYVPESAWPDNQFYFWPRYDGLVDYTDVAREKLRPGSNLDPAVRTELAAALQAMPTAENVMPNDEIRIRFLRALKAASPELGIEDYYTESLGYSPFVGRNALYITDRDDESRPPDVFERTFAHSEMIACFNVLRRGGSLRQIRVFACTGYHLQEL</sequence>
<keyword evidence="4 10" id="KW-0808">Transferase</keyword>
<evidence type="ECO:0000256" key="7">
    <source>
        <dbReference type="ARBA" id="ARBA00023136"/>
    </source>
</evidence>
<evidence type="ECO:0000256" key="2">
    <source>
        <dbReference type="ARBA" id="ARBA00022475"/>
    </source>
</evidence>
<evidence type="ECO:0000256" key="6">
    <source>
        <dbReference type="ARBA" id="ARBA00022989"/>
    </source>
</evidence>
<dbReference type="AlphaFoldDB" id="B4CZL5"/>
<dbReference type="EMBL" id="ABVL01000005">
    <property type="protein sequence ID" value="EDY20179.1"/>
    <property type="molecule type" value="Genomic_DNA"/>
</dbReference>
<dbReference type="GO" id="GO:0016763">
    <property type="term" value="F:pentosyltransferase activity"/>
    <property type="evidence" value="ECO:0007669"/>
    <property type="project" value="TreeGrafter"/>
</dbReference>
<feature type="transmembrane region" description="Helical" evidence="8">
    <location>
        <begin position="151"/>
        <end position="179"/>
    </location>
</feature>
<reference evidence="10 11" key="1">
    <citation type="journal article" date="2011" name="J. Bacteriol.">
        <title>Genome sequence of Chthoniobacter flavus Ellin428, an aerobic heterotrophic soil bacterium.</title>
        <authorList>
            <person name="Kant R."/>
            <person name="van Passel M.W."/>
            <person name="Palva A."/>
            <person name="Lucas S."/>
            <person name="Lapidus A."/>
            <person name="Glavina Del Rio T."/>
            <person name="Dalin E."/>
            <person name="Tice H."/>
            <person name="Bruce D."/>
            <person name="Goodwin L."/>
            <person name="Pitluck S."/>
            <person name="Larimer F.W."/>
            <person name="Land M.L."/>
            <person name="Hauser L."/>
            <person name="Sangwan P."/>
            <person name="de Vos W.M."/>
            <person name="Janssen P.H."/>
            <person name="Smidt H."/>
        </authorList>
    </citation>
    <scope>NUCLEOTIDE SEQUENCE [LARGE SCALE GENOMIC DNA]</scope>
    <source>
        <strain evidence="10 11">Ellin428</strain>
    </source>
</reference>
<protein>
    <submittedName>
        <fullName evidence="10">Glycosyl transferase family 39</fullName>
    </submittedName>
</protein>
<organism evidence="10 11">
    <name type="scientific">Chthoniobacter flavus Ellin428</name>
    <dbReference type="NCBI Taxonomy" id="497964"/>
    <lineage>
        <taxon>Bacteria</taxon>
        <taxon>Pseudomonadati</taxon>
        <taxon>Verrucomicrobiota</taxon>
        <taxon>Spartobacteria</taxon>
        <taxon>Chthoniobacterales</taxon>
        <taxon>Chthoniobacteraceae</taxon>
        <taxon>Chthoniobacter</taxon>
    </lineage>
</organism>
<evidence type="ECO:0000256" key="4">
    <source>
        <dbReference type="ARBA" id="ARBA00022679"/>
    </source>
</evidence>
<dbReference type="RefSeq" id="WP_006979428.1">
    <property type="nucleotide sequence ID" value="NZ_ABVL01000005.1"/>
</dbReference>
<accession>B4CZL5</accession>
<evidence type="ECO:0000256" key="3">
    <source>
        <dbReference type="ARBA" id="ARBA00022676"/>
    </source>
</evidence>
<evidence type="ECO:0000256" key="5">
    <source>
        <dbReference type="ARBA" id="ARBA00022692"/>
    </source>
</evidence>
<evidence type="ECO:0000313" key="11">
    <source>
        <dbReference type="Proteomes" id="UP000005824"/>
    </source>
</evidence>
<comment type="caution">
    <text evidence="10">The sequence shown here is derived from an EMBL/GenBank/DDBJ whole genome shotgun (WGS) entry which is preliminary data.</text>
</comment>
<feature type="transmembrane region" description="Helical" evidence="8">
    <location>
        <begin position="76"/>
        <end position="93"/>
    </location>
</feature>
<keyword evidence="11" id="KW-1185">Reference proteome</keyword>
<feature type="transmembrane region" description="Helical" evidence="8">
    <location>
        <begin position="242"/>
        <end position="264"/>
    </location>
</feature>
<dbReference type="InterPro" id="IPR050297">
    <property type="entry name" value="LipidA_mod_glycosyltrf_83"/>
</dbReference>